<evidence type="ECO:0000313" key="2">
    <source>
        <dbReference type="Proteomes" id="UP001054945"/>
    </source>
</evidence>
<gene>
    <name evidence="1" type="ORF">CEXT_737591</name>
</gene>
<dbReference type="Proteomes" id="UP001054945">
    <property type="component" value="Unassembled WGS sequence"/>
</dbReference>
<proteinExistence type="predicted"/>
<name>A0AAV4P5S6_CAEEX</name>
<keyword evidence="2" id="KW-1185">Reference proteome</keyword>
<reference evidence="1 2" key="1">
    <citation type="submission" date="2021-06" db="EMBL/GenBank/DDBJ databases">
        <title>Caerostris extrusa draft genome.</title>
        <authorList>
            <person name="Kono N."/>
            <person name="Arakawa K."/>
        </authorList>
    </citation>
    <scope>NUCLEOTIDE SEQUENCE [LARGE SCALE GENOMIC DNA]</scope>
</reference>
<organism evidence="1 2">
    <name type="scientific">Caerostris extrusa</name>
    <name type="common">Bark spider</name>
    <name type="synonym">Caerostris bankana</name>
    <dbReference type="NCBI Taxonomy" id="172846"/>
    <lineage>
        <taxon>Eukaryota</taxon>
        <taxon>Metazoa</taxon>
        <taxon>Ecdysozoa</taxon>
        <taxon>Arthropoda</taxon>
        <taxon>Chelicerata</taxon>
        <taxon>Arachnida</taxon>
        <taxon>Araneae</taxon>
        <taxon>Araneomorphae</taxon>
        <taxon>Entelegynae</taxon>
        <taxon>Araneoidea</taxon>
        <taxon>Araneidae</taxon>
        <taxon>Caerostris</taxon>
    </lineage>
</organism>
<comment type="caution">
    <text evidence="1">The sequence shown here is derived from an EMBL/GenBank/DDBJ whole genome shotgun (WGS) entry which is preliminary data.</text>
</comment>
<protein>
    <submittedName>
        <fullName evidence="1">Uncharacterized protein</fullName>
    </submittedName>
</protein>
<dbReference type="EMBL" id="BPLR01004149">
    <property type="protein sequence ID" value="GIX92702.1"/>
    <property type="molecule type" value="Genomic_DNA"/>
</dbReference>
<evidence type="ECO:0000313" key="1">
    <source>
        <dbReference type="EMBL" id="GIX92702.1"/>
    </source>
</evidence>
<sequence length="103" mass="11929">MYRVVGYVVHFDCTEFAVDLLLQWQLTFSGISVVKMGSGFCRESDNPVKAILLFPCSLQSRELPFHYQGTSEFCLILKMPPEEFNQYHFLCRTDGEDTFLECN</sequence>
<dbReference type="AlphaFoldDB" id="A0AAV4P5S6"/>
<accession>A0AAV4P5S6</accession>